<dbReference type="Gene3D" id="3.90.226.10">
    <property type="entry name" value="2-enoyl-CoA Hydratase, Chain A, domain 1"/>
    <property type="match status" value="1"/>
</dbReference>
<evidence type="ECO:0000313" key="8">
    <source>
        <dbReference type="Proteomes" id="UP001589783"/>
    </source>
</evidence>
<keyword evidence="2" id="KW-0276">Fatty acid metabolism</keyword>
<dbReference type="SUPFAM" id="SSF52096">
    <property type="entry name" value="ClpP/crotonase"/>
    <property type="match status" value="1"/>
</dbReference>
<dbReference type="PANTHER" id="PTHR43602:SF1">
    <property type="entry name" value="ENOYL-COA HYDRATASE DOMAIN-CONTAINING PROTEIN 3, MITOCHONDRIAL"/>
    <property type="match status" value="1"/>
</dbReference>
<dbReference type="InterPro" id="IPR029045">
    <property type="entry name" value="ClpP/crotonase-like_dom_sf"/>
</dbReference>
<evidence type="ECO:0000256" key="6">
    <source>
        <dbReference type="ARBA" id="ARBA00040545"/>
    </source>
</evidence>
<dbReference type="CDD" id="cd06558">
    <property type="entry name" value="crotonase-like"/>
    <property type="match status" value="1"/>
</dbReference>
<dbReference type="EMBL" id="JBHLWV010000013">
    <property type="protein sequence ID" value="MFC0314297.1"/>
    <property type="molecule type" value="Genomic_DNA"/>
</dbReference>
<dbReference type="GO" id="GO:0004300">
    <property type="term" value="F:enoyl-CoA hydratase activity"/>
    <property type="evidence" value="ECO:0007669"/>
    <property type="project" value="UniProtKB-EC"/>
</dbReference>
<evidence type="ECO:0000256" key="5">
    <source>
        <dbReference type="ARBA" id="ARBA00037410"/>
    </source>
</evidence>
<evidence type="ECO:0000256" key="3">
    <source>
        <dbReference type="ARBA" id="ARBA00022946"/>
    </source>
</evidence>
<evidence type="ECO:0000313" key="7">
    <source>
        <dbReference type="EMBL" id="MFC0314297.1"/>
    </source>
</evidence>
<keyword evidence="4" id="KW-0443">Lipid metabolism</keyword>
<dbReference type="InterPro" id="IPR001753">
    <property type="entry name" value="Enoyl-CoA_hydra/iso"/>
</dbReference>
<proteinExistence type="inferred from homology"/>
<evidence type="ECO:0000256" key="1">
    <source>
        <dbReference type="ARBA" id="ARBA00005254"/>
    </source>
</evidence>
<comment type="function">
    <text evidence="5">May play a role in fatty acid biosynthesis and insulin sensitivity.</text>
</comment>
<accession>A0ABV6H5Z0</accession>
<evidence type="ECO:0000256" key="4">
    <source>
        <dbReference type="ARBA" id="ARBA00023098"/>
    </source>
</evidence>
<dbReference type="Gene3D" id="1.10.12.10">
    <property type="entry name" value="Lyase 2-enoyl-coa Hydratase, Chain A, domain 2"/>
    <property type="match status" value="1"/>
</dbReference>
<evidence type="ECO:0000256" key="2">
    <source>
        <dbReference type="ARBA" id="ARBA00022832"/>
    </source>
</evidence>
<keyword evidence="8" id="KW-1185">Reference proteome</keyword>
<reference evidence="7 8" key="1">
    <citation type="submission" date="2024-09" db="EMBL/GenBank/DDBJ databases">
        <authorList>
            <person name="Sun Q."/>
            <person name="Mori K."/>
        </authorList>
    </citation>
    <scope>NUCLEOTIDE SEQUENCE [LARGE SCALE GENOMIC DNA]</scope>
    <source>
        <strain evidence="7 8">CCM 7957</strain>
    </source>
</reference>
<sequence length="260" mass="27816">MTENITEVTVDVEDSIATVTLRAPQRRNPLSKKTMQAATRLLRELDQDSRVRVIVIAAEGPAFSAGHDLAEVVGAELDDQREIFAACSELMLTLHEVRQPVIAKVAGMALAAGCQLVATSDLAVAADDARFSTPGVKIGLFCSTPMVPLTRAIGRKRAMQMLLTGEMVDAATAAEWGLINQAVPADRLDAVVADLAASIAGSSSATLAIGKRAFYDQIDVSEREAYRLMTETMATNAVACDAREGISAFLEKRPPVWSDR</sequence>
<organism evidence="7 8">
    <name type="scientific">Gordonia phosphorivorans</name>
    <dbReference type="NCBI Taxonomy" id="1056982"/>
    <lineage>
        <taxon>Bacteria</taxon>
        <taxon>Bacillati</taxon>
        <taxon>Actinomycetota</taxon>
        <taxon>Actinomycetes</taxon>
        <taxon>Mycobacteriales</taxon>
        <taxon>Gordoniaceae</taxon>
        <taxon>Gordonia</taxon>
    </lineage>
</organism>
<protein>
    <recommendedName>
        <fullName evidence="6">Enoyl-CoA hydratase domain-containing protein 3, mitochondrial</fullName>
    </recommendedName>
</protein>
<comment type="caution">
    <text evidence="7">The sequence shown here is derived from an EMBL/GenBank/DDBJ whole genome shotgun (WGS) entry which is preliminary data.</text>
</comment>
<dbReference type="PANTHER" id="PTHR43602">
    <property type="match status" value="1"/>
</dbReference>
<dbReference type="InterPro" id="IPR014748">
    <property type="entry name" value="Enoyl-CoA_hydra_C"/>
</dbReference>
<dbReference type="RefSeq" id="WP_382361947.1">
    <property type="nucleotide sequence ID" value="NZ_JBHLWV010000013.1"/>
</dbReference>
<dbReference type="InterPro" id="IPR052377">
    <property type="entry name" value="Mitochondrial_ECH-domain"/>
</dbReference>
<dbReference type="Pfam" id="PF00378">
    <property type="entry name" value="ECH_1"/>
    <property type="match status" value="1"/>
</dbReference>
<keyword evidence="7" id="KW-0456">Lyase</keyword>
<comment type="similarity">
    <text evidence="1">Belongs to the enoyl-CoA hydratase/isomerase family.</text>
</comment>
<gene>
    <name evidence="7" type="ORF">ACFFJD_05435</name>
</gene>
<keyword evidence="3" id="KW-0809">Transit peptide</keyword>
<dbReference type="Proteomes" id="UP001589783">
    <property type="component" value="Unassembled WGS sequence"/>
</dbReference>
<name>A0ABV6H5Z0_9ACTN</name>
<dbReference type="NCBIfam" id="NF006008">
    <property type="entry name" value="PRK08139.1"/>
    <property type="match status" value="1"/>
</dbReference>